<name>A0A7W0HM28_9BACT</name>
<dbReference type="Proteomes" id="UP000525298">
    <property type="component" value="Unassembled WGS sequence"/>
</dbReference>
<accession>A0A7W0HM28</accession>
<dbReference type="InterPro" id="IPR006016">
    <property type="entry name" value="UspA"/>
</dbReference>
<feature type="domain" description="UspA" evidence="1">
    <location>
        <begin position="1"/>
        <end position="91"/>
    </location>
</feature>
<evidence type="ECO:0000313" key="3">
    <source>
        <dbReference type="Proteomes" id="UP000525298"/>
    </source>
</evidence>
<evidence type="ECO:0000259" key="1">
    <source>
        <dbReference type="Pfam" id="PF00582"/>
    </source>
</evidence>
<gene>
    <name evidence="2" type="ORF">HNR65_003291</name>
</gene>
<reference evidence="2 3" key="1">
    <citation type="submission" date="2020-07" db="EMBL/GenBank/DDBJ databases">
        <title>Genomic Encyclopedia of Type Strains, Phase IV (KMG-IV): sequencing the most valuable type-strain genomes for metagenomic binning, comparative biology and taxonomic classification.</title>
        <authorList>
            <person name="Goeker M."/>
        </authorList>
    </citation>
    <scope>NUCLEOTIDE SEQUENCE [LARGE SCALE GENOMIC DNA]</scope>
    <source>
        <strain evidence="2 3">DSM 17721</strain>
    </source>
</reference>
<organism evidence="2 3">
    <name type="scientific">Desulfosalsimonas propionicica</name>
    <dbReference type="NCBI Taxonomy" id="332175"/>
    <lineage>
        <taxon>Bacteria</taxon>
        <taxon>Pseudomonadati</taxon>
        <taxon>Thermodesulfobacteriota</taxon>
        <taxon>Desulfobacteria</taxon>
        <taxon>Desulfobacterales</taxon>
        <taxon>Desulfosalsimonadaceae</taxon>
        <taxon>Desulfosalsimonas</taxon>
    </lineage>
</organism>
<dbReference type="CDD" id="cd00293">
    <property type="entry name" value="USP-like"/>
    <property type="match status" value="1"/>
</dbReference>
<dbReference type="Gene3D" id="3.40.50.12370">
    <property type="match status" value="1"/>
</dbReference>
<dbReference type="AlphaFoldDB" id="A0A7W0HM28"/>
<comment type="caution">
    <text evidence="2">The sequence shown here is derived from an EMBL/GenBank/DDBJ whole genome shotgun (WGS) entry which is preliminary data.</text>
</comment>
<keyword evidence="3" id="KW-1185">Reference proteome</keyword>
<proteinExistence type="predicted"/>
<dbReference type="EMBL" id="JACDUS010000014">
    <property type="protein sequence ID" value="MBA2882935.1"/>
    <property type="molecule type" value="Genomic_DNA"/>
</dbReference>
<dbReference type="RefSeq" id="WP_181552552.1">
    <property type="nucleotide sequence ID" value="NZ_JACDUS010000014.1"/>
</dbReference>
<protein>
    <submittedName>
        <fullName evidence="2">Nucleotide-binding universal stress UspA family protein</fullName>
    </submittedName>
</protein>
<evidence type="ECO:0000313" key="2">
    <source>
        <dbReference type="EMBL" id="MBA2882935.1"/>
    </source>
</evidence>
<dbReference type="Pfam" id="PF00582">
    <property type="entry name" value="Usp"/>
    <property type="match status" value="1"/>
</dbReference>
<dbReference type="SUPFAM" id="SSF52402">
    <property type="entry name" value="Adenine nucleotide alpha hydrolases-like"/>
    <property type="match status" value="1"/>
</dbReference>
<sequence length="137" mass="15343">MNGKIMVLFDSLSVRKEALEYAIELARRTDSSLVSLFLIDSSGMEPAGAPDWEIQGQQIVGEVEQRVRRAGLEADAEIRTGNPSSELMKFLADYRSPRAIVWGGKFSADGMKRHRDHWLSRIKDRLGCPVVVPARKT</sequence>